<keyword evidence="2" id="KW-0472">Membrane</keyword>
<proteinExistence type="predicted"/>
<sequence>MIRLRSGAMAGVALSLLLVAVPAAVAEPEVVSVELAVRDRALQVTPLEQPLTALAGEPVRLRLDTKAIPPGTLFGDVVRMRATGVDGAAAGTEPTSVPASGGATTEWVFATEGTHTVRLDVEAYLLDGTPVQAQWHQKVEVQAARQQPMQLPDVATAPLAAAEAPPAALEAPAVAAAAQPPVATGKVTVERGHVDALAPRLIDGGLRVHVKDGSAVGTVVWREPIDVEFKVTDAARVALPDAPALSFLGAAGGQIHLLPQQEQPGVLWIGWSTEELKPADITGPVTWSLTSVAGPGPFGLFTTGSFGAHSVIFNSTDGLPDTHSVALGTHAHANWAFGKPGRYKLDFAVSATKTDGSTVQDKESYTFLVGDTTSTVTPDNNTTRDGRRNTTLASTGPAGSPAAATALALGLIVTGTAVMVLTRRRTAKETS</sequence>
<accession>A0A316HT38</accession>
<feature type="transmembrane region" description="Helical" evidence="2">
    <location>
        <begin position="402"/>
        <end position="421"/>
    </location>
</feature>
<gene>
    <name evidence="4" type="ORF">C8D88_11050</name>
</gene>
<feature type="region of interest" description="Disordered" evidence="1">
    <location>
        <begin position="376"/>
        <end position="399"/>
    </location>
</feature>
<dbReference type="RefSeq" id="WP_109639418.1">
    <property type="nucleotide sequence ID" value="NZ_QGHB01000010.1"/>
</dbReference>
<dbReference type="InterPro" id="IPR022435">
    <property type="entry name" value="Surface-anchored_actinobac"/>
</dbReference>
<feature type="chain" id="PRO_5038369008" evidence="3">
    <location>
        <begin position="27"/>
        <end position="431"/>
    </location>
</feature>
<name>A0A316HT38_9PSEU</name>
<organism evidence="4 5">
    <name type="scientific">Lentzea atacamensis</name>
    <dbReference type="NCBI Taxonomy" id="531938"/>
    <lineage>
        <taxon>Bacteria</taxon>
        <taxon>Bacillati</taxon>
        <taxon>Actinomycetota</taxon>
        <taxon>Actinomycetes</taxon>
        <taxon>Pseudonocardiales</taxon>
        <taxon>Pseudonocardiaceae</taxon>
        <taxon>Lentzea</taxon>
    </lineage>
</organism>
<evidence type="ECO:0000256" key="1">
    <source>
        <dbReference type="SAM" id="MobiDB-lite"/>
    </source>
</evidence>
<protein>
    <submittedName>
        <fullName evidence="4">Surface-anchored protein</fullName>
    </submittedName>
</protein>
<evidence type="ECO:0000313" key="5">
    <source>
        <dbReference type="Proteomes" id="UP000246005"/>
    </source>
</evidence>
<dbReference type="NCBIfam" id="NF038134">
    <property type="entry name" value="choice_anch_M"/>
    <property type="match status" value="1"/>
</dbReference>
<evidence type="ECO:0000256" key="3">
    <source>
        <dbReference type="SAM" id="SignalP"/>
    </source>
</evidence>
<dbReference type="NCBIfam" id="TIGR03769">
    <property type="entry name" value="P_ac_wall_RPT"/>
    <property type="match status" value="1"/>
</dbReference>
<comment type="caution">
    <text evidence="4">The sequence shown here is derived from an EMBL/GenBank/DDBJ whole genome shotgun (WGS) entry which is preliminary data.</text>
</comment>
<evidence type="ECO:0000256" key="2">
    <source>
        <dbReference type="SAM" id="Phobius"/>
    </source>
</evidence>
<feature type="compositionally biased region" description="Low complexity" evidence="1">
    <location>
        <begin position="389"/>
        <end position="399"/>
    </location>
</feature>
<feature type="signal peptide" evidence="3">
    <location>
        <begin position="1"/>
        <end position="26"/>
    </location>
</feature>
<keyword evidence="3" id="KW-0732">Signal</keyword>
<dbReference type="AlphaFoldDB" id="A0A316HT38"/>
<keyword evidence="2" id="KW-0812">Transmembrane</keyword>
<keyword evidence="2" id="KW-1133">Transmembrane helix</keyword>
<evidence type="ECO:0000313" key="4">
    <source>
        <dbReference type="EMBL" id="PWK83594.1"/>
    </source>
</evidence>
<reference evidence="4 5" key="1">
    <citation type="submission" date="2018-05" db="EMBL/GenBank/DDBJ databases">
        <title>Genomic Encyclopedia of Type Strains, Phase IV (KMG-IV): sequencing the most valuable type-strain genomes for metagenomic binning, comparative biology and taxonomic classification.</title>
        <authorList>
            <person name="Goeker M."/>
        </authorList>
    </citation>
    <scope>NUCLEOTIDE SEQUENCE [LARGE SCALE GENOMIC DNA]</scope>
    <source>
        <strain evidence="4 5">DSM 45480</strain>
    </source>
</reference>
<dbReference type="Proteomes" id="UP000246005">
    <property type="component" value="Unassembled WGS sequence"/>
</dbReference>
<dbReference type="EMBL" id="QGHB01000010">
    <property type="protein sequence ID" value="PWK83594.1"/>
    <property type="molecule type" value="Genomic_DNA"/>
</dbReference>